<evidence type="ECO:0000256" key="14">
    <source>
        <dbReference type="ARBA" id="ARBA00023150"/>
    </source>
</evidence>
<dbReference type="NCBIfam" id="NF006870">
    <property type="entry name" value="PRK09364.1"/>
    <property type="match status" value="1"/>
</dbReference>
<dbReference type="PROSITE" id="PS01305">
    <property type="entry name" value="MOAA_NIFB_PQQE"/>
    <property type="match status" value="1"/>
</dbReference>
<evidence type="ECO:0000256" key="6">
    <source>
        <dbReference type="ARBA" id="ARBA00022485"/>
    </source>
</evidence>
<dbReference type="UniPathway" id="UPA00344"/>
<feature type="region of interest" description="Disordered" evidence="17">
    <location>
        <begin position="680"/>
        <end position="701"/>
    </location>
</feature>
<keyword evidence="13" id="KW-0342">GTP-binding</keyword>
<evidence type="ECO:0000259" key="18">
    <source>
        <dbReference type="PROSITE" id="PS51918"/>
    </source>
</evidence>
<dbReference type="NCBIfam" id="TIGR02666">
    <property type="entry name" value="moaA"/>
    <property type="match status" value="1"/>
</dbReference>
<keyword evidence="7" id="KW-0949">S-adenosyl-L-methionine</keyword>
<feature type="compositionally biased region" description="Low complexity" evidence="17">
    <location>
        <begin position="579"/>
        <end position="588"/>
    </location>
</feature>
<dbReference type="Pfam" id="PF04055">
    <property type="entry name" value="Radical_SAM"/>
    <property type="match status" value="1"/>
</dbReference>
<dbReference type="GO" id="GO:0006777">
    <property type="term" value="P:Mo-molybdopterin cofactor biosynthetic process"/>
    <property type="evidence" value="ECO:0007669"/>
    <property type="project" value="UniProtKB-KW"/>
</dbReference>
<proteinExistence type="inferred from homology"/>
<evidence type="ECO:0000256" key="4">
    <source>
        <dbReference type="ARBA" id="ARBA00008484"/>
    </source>
</evidence>
<dbReference type="CDD" id="cd01420">
    <property type="entry name" value="MoaC_PE"/>
    <property type="match status" value="1"/>
</dbReference>
<dbReference type="InterPro" id="IPR010505">
    <property type="entry name" value="MoaA_twitch"/>
</dbReference>
<dbReference type="HAMAP" id="MF_01224_B">
    <property type="entry name" value="MoaC_B"/>
    <property type="match status" value="1"/>
</dbReference>
<feature type="region of interest" description="Disordered" evidence="17">
    <location>
        <begin position="65"/>
        <end position="96"/>
    </location>
</feature>
<keyword evidence="14" id="KW-0501">Molybdenum cofactor biosynthesis</keyword>
<dbReference type="InParanoid" id="A0A2P5HQP5"/>
<dbReference type="Pfam" id="PF06463">
    <property type="entry name" value="Mob_synth_C"/>
    <property type="match status" value="1"/>
</dbReference>
<feature type="domain" description="Radical SAM core" evidence="18">
    <location>
        <begin position="119"/>
        <end position="350"/>
    </location>
</feature>
<dbReference type="EMBL" id="MAVT02000967">
    <property type="protein sequence ID" value="POS72592.1"/>
    <property type="molecule type" value="Genomic_DNA"/>
</dbReference>
<dbReference type="SFLD" id="SFLDG01383">
    <property type="entry name" value="cyclic_pyranopterin_phosphate"/>
    <property type="match status" value="1"/>
</dbReference>
<evidence type="ECO:0000256" key="13">
    <source>
        <dbReference type="ARBA" id="ARBA00023134"/>
    </source>
</evidence>
<dbReference type="PANTHER" id="PTHR22960:SF0">
    <property type="entry name" value="MOLYBDENUM COFACTOR BIOSYNTHESIS PROTEIN 1"/>
    <property type="match status" value="1"/>
</dbReference>
<dbReference type="GO" id="GO:0051539">
    <property type="term" value="F:4 iron, 4 sulfur cluster binding"/>
    <property type="evidence" value="ECO:0007669"/>
    <property type="project" value="UniProtKB-KW"/>
</dbReference>
<comment type="catalytic activity">
    <reaction evidence="16">
        <text>GTP + AH2 + S-adenosyl-L-methionine = (8S)-3',8-cyclo-7,8-dihydroguanosine 5'-triphosphate + 5'-deoxyadenosine + L-methionine + A + H(+)</text>
        <dbReference type="Rhea" id="RHEA:49576"/>
        <dbReference type="ChEBI" id="CHEBI:13193"/>
        <dbReference type="ChEBI" id="CHEBI:15378"/>
        <dbReference type="ChEBI" id="CHEBI:17319"/>
        <dbReference type="ChEBI" id="CHEBI:17499"/>
        <dbReference type="ChEBI" id="CHEBI:37565"/>
        <dbReference type="ChEBI" id="CHEBI:57844"/>
        <dbReference type="ChEBI" id="CHEBI:59789"/>
        <dbReference type="ChEBI" id="CHEBI:131766"/>
        <dbReference type="EC" id="4.1.99.22"/>
    </reaction>
</comment>
<dbReference type="SFLD" id="SFLDG01386">
    <property type="entry name" value="main_SPASM_domain-containing"/>
    <property type="match status" value="1"/>
</dbReference>
<evidence type="ECO:0000256" key="2">
    <source>
        <dbReference type="ARBA" id="ARBA00001966"/>
    </source>
</evidence>
<dbReference type="InterPro" id="IPR050105">
    <property type="entry name" value="MoCo_biosynth_MoaA/MoaC"/>
</dbReference>
<keyword evidence="12" id="KW-0496">Mitochondrion</keyword>
<evidence type="ECO:0000313" key="20">
    <source>
        <dbReference type="Proteomes" id="UP000094444"/>
    </source>
</evidence>
<dbReference type="OrthoDB" id="429626at2759"/>
<comment type="caution">
    <text evidence="19">The sequence shown here is derived from an EMBL/GenBank/DDBJ whole genome shotgun (WGS) entry which is preliminary data.</text>
</comment>
<comment type="catalytic activity">
    <reaction evidence="1">
        <text>(8S)-3',8-cyclo-7,8-dihydroguanosine 5'-triphosphate = cyclic pyranopterin phosphate + diphosphate</text>
        <dbReference type="Rhea" id="RHEA:49580"/>
        <dbReference type="ChEBI" id="CHEBI:33019"/>
        <dbReference type="ChEBI" id="CHEBI:59648"/>
        <dbReference type="ChEBI" id="CHEBI:131766"/>
        <dbReference type="EC" id="4.6.1.17"/>
    </reaction>
</comment>
<dbReference type="Gene3D" id="3.20.20.70">
    <property type="entry name" value="Aldolase class I"/>
    <property type="match status" value="1"/>
</dbReference>
<dbReference type="Proteomes" id="UP000094444">
    <property type="component" value="Unassembled WGS sequence"/>
</dbReference>
<evidence type="ECO:0000256" key="15">
    <source>
        <dbReference type="ARBA" id="ARBA00023239"/>
    </source>
</evidence>
<dbReference type="GO" id="GO:0005525">
    <property type="term" value="F:GTP binding"/>
    <property type="evidence" value="ECO:0007669"/>
    <property type="project" value="UniProtKB-KW"/>
</dbReference>
<dbReference type="CDD" id="cd01335">
    <property type="entry name" value="Radical_SAM"/>
    <property type="match status" value="1"/>
</dbReference>
<feature type="compositionally biased region" description="Low complexity" evidence="17">
    <location>
        <begin position="82"/>
        <end position="92"/>
    </location>
</feature>
<dbReference type="GO" id="GO:0061799">
    <property type="term" value="F:cyclic pyranopterin monophosphate synthase activity"/>
    <property type="evidence" value="ECO:0007669"/>
    <property type="project" value="UniProtKB-EC"/>
</dbReference>
<dbReference type="InterPro" id="IPR000385">
    <property type="entry name" value="MoaA_NifB_PqqE_Fe-S-bd_CS"/>
</dbReference>
<dbReference type="Gene3D" id="3.30.70.640">
    <property type="entry name" value="Molybdopterin cofactor biosynthesis C (MoaC) domain"/>
    <property type="match status" value="1"/>
</dbReference>
<evidence type="ECO:0000256" key="16">
    <source>
        <dbReference type="ARBA" id="ARBA00048697"/>
    </source>
</evidence>
<dbReference type="InterPro" id="IPR047594">
    <property type="entry name" value="MoaC_bact/euk"/>
</dbReference>
<dbReference type="PROSITE" id="PS51918">
    <property type="entry name" value="RADICAL_SAM"/>
    <property type="match status" value="1"/>
</dbReference>
<dbReference type="SUPFAM" id="SSF102114">
    <property type="entry name" value="Radical SAM enzymes"/>
    <property type="match status" value="1"/>
</dbReference>
<dbReference type="SUPFAM" id="SSF55040">
    <property type="entry name" value="Molybdenum cofactor biosynthesis protein C, MoaC"/>
    <property type="match status" value="1"/>
</dbReference>
<dbReference type="SFLD" id="SFLDS00029">
    <property type="entry name" value="Radical_SAM"/>
    <property type="match status" value="1"/>
</dbReference>
<evidence type="ECO:0000256" key="5">
    <source>
        <dbReference type="ARBA" id="ARBA00009862"/>
    </source>
</evidence>
<dbReference type="SFLD" id="SFLDG01067">
    <property type="entry name" value="SPASM/twitch_domain_containing"/>
    <property type="match status" value="1"/>
</dbReference>
<sequence length="769" mass="83965">MALSLRAISLPPSLRQASLRRLHHHSGILPAAHVRTRQRLCQVRGRVITTAAAADATHPHLLGQQASQGLGVPPSIATSPTQQQQEQQQLQQPPERAPISLRRSAIKDARPFSHFLTDTFDRQHDYLRISLTEKCNLRCVYCMPEEGVPLSPARELLTTPEIVLLASTFVSQGVTKIRLTGGEPTVRADILPLMQQLGALRPHGLRELCITTNGIALHRKLETMVEAGLTGINLSLDTLDPWQFQIMTRRKGFAAVQKSISRIYELNRAGAGLRFKINCVVMRGVNEREVLDFVETTRENNVEVRFIEYMPFDGNKWSKGKMLGYSEMLDSIRERYPSLCKVQDHKNDTSKTWHVPGFAGRIGFVTSMTHNFCGSCNRLRITNDGNLKVCLFGNAEVSLRDILREVNGGEPIDEEALARLRKLAMDRQLPAPAATEKDGKALMLTPNSQELLSVIGAAVKRKKAKHAGMGELEHMKNRPMILIDGTILPASNEIDFQSRPVLTSRGNIRHLTTPLAPGWSSHPPLPLRLLPTNTAARLFSTSRLLCEPQDKIRPPAHASPTSKSPSARDGRPQAGGEGAKSQAAASAAASASATLTHLSTTGEAHMVSIAHKQPTTRTARAVCSVRFSAPLALRLIRENGHKKGDVLGVARIAGIMAAKRTPDLIPLCHPIMLSHVSVELEPRADGASPGEEEEEEEEGGPRILDVSATVTCDGKTGVEMEALTAASAAALTVYDMCKAVDKGMCIEGLRVVLKEGGKSGRWIEGMKTE</sequence>
<evidence type="ECO:0000256" key="3">
    <source>
        <dbReference type="ARBA" id="ARBA00005046"/>
    </source>
</evidence>
<dbReference type="InterPro" id="IPR036522">
    <property type="entry name" value="MoaC_sf"/>
</dbReference>
<dbReference type="InterPro" id="IPR006638">
    <property type="entry name" value="Elp3/MiaA/NifB-like_rSAM"/>
</dbReference>
<evidence type="ECO:0000256" key="12">
    <source>
        <dbReference type="ARBA" id="ARBA00023128"/>
    </source>
</evidence>
<dbReference type="CDD" id="cd21117">
    <property type="entry name" value="Twitch_MoaA"/>
    <property type="match status" value="1"/>
</dbReference>
<evidence type="ECO:0000256" key="7">
    <source>
        <dbReference type="ARBA" id="ARBA00022691"/>
    </source>
</evidence>
<dbReference type="AlphaFoldDB" id="A0A2P5HQP5"/>
<dbReference type="InterPro" id="IPR013483">
    <property type="entry name" value="MoaA"/>
</dbReference>
<evidence type="ECO:0000256" key="10">
    <source>
        <dbReference type="ARBA" id="ARBA00023004"/>
    </source>
</evidence>
<dbReference type="GO" id="GO:0061798">
    <property type="term" value="F:GTP 3',8'-cyclase activity"/>
    <property type="evidence" value="ECO:0007669"/>
    <property type="project" value="UniProtKB-EC"/>
</dbReference>
<dbReference type="PANTHER" id="PTHR22960">
    <property type="entry name" value="MOLYBDOPTERIN COFACTOR SYNTHESIS PROTEIN A"/>
    <property type="match status" value="1"/>
</dbReference>
<comment type="pathway">
    <text evidence="3">Cofactor biosynthesis; molybdopterin biosynthesis.</text>
</comment>
<dbReference type="InterPro" id="IPR002820">
    <property type="entry name" value="Mopterin_CF_biosynth-C_dom"/>
</dbReference>
<dbReference type="InterPro" id="IPR023045">
    <property type="entry name" value="MoaC"/>
</dbReference>
<dbReference type="GO" id="GO:0046872">
    <property type="term" value="F:metal ion binding"/>
    <property type="evidence" value="ECO:0007669"/>
    <property type="project" value="UniProtKB-KW"/>
</dbReference>
<feature type="region of interest" description="Disordered" evidence="17">
    <location>
        <begin position="546"/>
        <end position="588"/>
    </location>
</feature>
<evidence type="ECO:0000256" key="17">
    <source>
        <dbReference type="SAM" id="MobiDB-lite"/>
    </source>
</evidence>
<dbReference type="InterPro" id="IPR007197">
    <property type="entry name" value="rSAM"/>
</dbReference>
<evidence type="ECO:0000256" key="11">
    <source>
        <dbReference type="ARBA" id="ARBA00023014"/>
    </source>
</evidence>
<accession>A0A2P5HQP5</accession>
<keyword evidence="8" id="KW-0479">Metal-binding</keyword>
<comment type="cofactor">
    <cofactor evidence="2">
        <name>[4Fe-4S] cluster</name>
        <dbReference type="ChEBI" id="CHEBI:49883"/>
    </cofactor>
</comment>
<evidence type="ECO:0000256" key="8">
    <source>
        <dbReference type="ARBA" id="ARBA00022723"/>
    </source>
</evidence>
<keyword evidence="10" id="KW-0408">Iron</keyword>
<protein>
    <recommendedName>
        <fullName evidence="18">Radical SAM core domain-containing protein</fullName>
    </recommendedName>
</protein>
<organism evidence="19 20">
    <name type="scientific">Diaporthe helianthi</name>
    <dbReference type="NCBI Taxonomy" id="158607"/>
    <lineage>
        <taxon>Eukaryota</taxon>
        <taxon>Fungi</taxon>
        <taxon>Dikarya</taxon>
        <taxon>Ascomycota</taxon>
        <taxon>Pezizomycotina</taxon>
        <taxon>Sordariomycetes</taxon>
        <taxon>Sordariomycetidae</taxon>
        <taxon>Diaporthales</taxon>
        <taxon>Diaporthaceae</taxon>
        <taxon>Diaporthe</taxon>
    </lineage>
</organism>
<evidence type="ECO:0000256" key="9">
    <source>
        <dbReference type="ARBA" id="ARBA00022741"/>
    </source>
</evidence>
<dbReference type="NCBIfam" id="TIGR00581">
    <property type="entry name" value="moaC"/>
    <property type="match status" value="1"/>
</dbReference>
<dbReference type="SMART" id="SM00729">
    <property type="entry name" value="Elp3"/>
    <property type="match status" value="1"/>
</dbReference>
<evidence type="ECO:0000256" key="1">
    <source>
        <dbReference type="ARBA" id="ARBA00001637"/>
    </source>
</evidence>
<reference evidence="19" key="1">
    <citation type="submission" date="2017-09" db="EMBL/GenBank/DDBJ databases">
        <title>Polyketide synthases of a Diaporthe helianthi virulent isolate.</title>
        <authorList>
            <person name="Baroncelli R."/>
        </authorList>
    </citation>
    <scope>NUCLEOTIDE SEQUENCE [LARGE SCALE GENOMIC DNA]</scope>
    <source>
        <strain evidence="19">7/96</strain>
    </source>
</reference>
<comment type="similarity">
    <text evidence="4">In the C-terminal section; belongs to the MoaC family.</text>
</comment>
<dbReference type="InterPro" id="IPR058240">
    <property type="entry name" value="rSAM_sf"/>
</dbReference>
<dbReference type="InterPro" id="IPR013785">
    <property type="entry name" value="Aldolase_TIM"/>
</dbReference>
<comment type="similarity">
    <text evidence="5">In the N-terminal section; belongs to the radical SAM superfamily. MoaA family.</text>
</comment>
<keyword evidence="6" id="KW-0004">4Fe-4S</keyword>
<dbReference type="Pfam" id="PF01967">
    <property type="entry name" value="MoaC"/>
    <property type="match status" value="1"/>
</dbReference>
<keyword evidence="11" id="KW-0411">Iron-sulfur</keyword>
<dbReference type="InterPro" id="IPR040064">
    <property type="entry name" value="MoaA-like"/>
</dbReference>
<keyword evidence="15" id="KW-0456">Lyase</keyword>
<dbReference type="STRING" id="158607.A0A2P5HQP5"/>
<keyword evidence="9" id="KW-0547">Nucleotide-binding</keyword>
<keyword evidence="20" id="KW-1185">Reference proteome</keyword>
<evidence type="ECO:0000313" key="19">
    <source>
        <dbReference type="EMBL" id="POS72592.1"/>
    </source>
</evidence>
<name>A0A2P5HQP5_DIAHE</name>
<gene>
    <name evidence="19" type="ORF">DHEL01_v209016</name>
</gene>